<name>A0A6I4UMX6_9SPHN</name>
<dbReference type="AlphaFoldDB" id="A0A6I4UMX6"/>
<dbReference type="OrthoDB" id="564699at2"/>
<sequence>MTDPISFPSATPRFSLPLLFAGQAQKEFSVNEAHALCDALLHAACEGEATAPPAEPADGETWIVGSGATGDWAGEDGRIAARQSGNWLFVEPLDGMRLFDRATGQVLLYRGGWQRPAAPAAPSGGVVTDAEARAAIAELISALQDAGVLPPS</sequence>
<proteinExistence type="predicted"/>
<dbReference type="Pfam" id="PF10983">
    <property type="entry name" value="DUF2793"/>
    <property type="match status" value="1"/>
</dbReference>
<accession>A0A6I4UMX6</accession>
<keyword evidence="2" id="KW-1185">Reference proteome</keyword>
<evidence type="ECO:0000313" key="2">
    <source>
        <dbReference type="Proteomes" id="UP000469159"/>
    </source>
</evidence>
<dbReference type="InterPro" id="IPR021251">
    <property type="entry name" value="DUF2793"/>
</dbReference>
<comment type="caution">
    <text evidence="1">The sequence shown here is derived from an EMBL/GenBank/DDBJ whole genome shotgun (WGS) entry which is preliminary data.</text>
</comment>
<protein>
    <submittedName>
        <fullName evidence="1">DUF2793 domain-containing protein</fullName>
    </submittedName>
</protein>
<gene>
    <name evidence="1" type="ORF">GRI75_00175</name>
</gene>
<dbReference type="RefSeq" id="WP_160744931.1">
    <property type="nucleotide sequence ID" value="NZ_WTYK01000001.1"/>
</dbReference>
<organism evidence="1 2">
    <name type="scientific">Croceibacterium soli</name>
    <dbReference type="NCBI Taxonomy" id="1739690"/>
    <lineage>
        <taxon>Bacteria</taxon>
        <taxon>Pseudomonadati</taxon>
        <taxon>Pseudomonadota</taxon>
        <taxon>Alphaproteobacteria</taxon>
        <taxon>Sphingomonadales</taxon>
        <taxon>Erythrobacteraceae</taxon>
        <taxon>Croceibacterium</taxon>
    </lineage>
</organism>
<dbReference type="Proteomes" id="UP000469159">
    <property type="component" value="Unassembled WGS sequence"/>
</dbReference>
<evidence type="ECO:0000313" key="1">
    <source>
        <dbReference type="EMBL" id="MXP40058.1"/>
    </source>
</evidence>
<reference evidence="1 2" key="1">
    <citation type="submission" date="2019-12" db="EMBL/GenBank/DDBJ databases">
        <title>Genomic-based taxomic classification of the family Erythrobacteraceae.</title>
        <authorList>
            <person name="Xu L."/>
        </authorList>
    </citation>
    <scope>NUCLEOTIDE SEQUENCE [LARGE SCALE GENOMIC DNA]</scope>
    <source>
        <strain evidence="1 2">MCCC 1K02066</strain>
    </source>
</reference>
<dbReference type="EMBL" id="WTYK01000001">
    <property type="protein sequence ID" value="MXP40058.1"/>
    <property type="molecule type" value="Genomic_DNA"/>
</dbReference>